<protein>
    <recommendedName>
        <fullName evidence="5">Cell wall protein</fullName>
    </recommendedName>
</protein>
<evidence type="ECO:0000256" key="2">
    <source>
        <dbReference type="SAM" id="SignalP"/>
    </source>
</evidence>
<comment type="caution">
    <text evidence="3">The sequence shown here is derived from an EMBL/GenBank/DDBJ whole genome shotgun (WGS) entry which is preliminary data.</text>
</comment>
<feature type="chain" id="PRO_5039431633" description="Cell wall protein" evidence="2">
    <location>
        <begin position="37"/>
        <end position="189"/>
    </location>
</feature>
<evidence type="ECO:0008006" key="5">
    <source>
        <dbReference type="Google" id="ProtNLM"/>
    </source>
</evidence>
<sequence>MKLIFTKASRAKAALAKTVAALVLAAAAIVASPLVASASAYPASDSAQVSSATIEQGGAVDLSVADGTFVPGETVTITVTGQNANGITFGMVRFAVETKTYSGATANAAGGLDAVSIHFPDNANGAYNIAVFSSSSPGDTVTVTVGSLPTTGFQSASLLGFWVGGGALVLAGGAIAVAATVHRQRKANA</sequence>
<keyword evidence="1" id="KW-0812">Transmembrane</keyword>
<keyword evidence="1" id="KW-0472">Membrane</keyword>
<dbReference type="EMBL" id="JACHWQ010000002">
    <property type="protein sequence ID" value="MBB2975465.1"/>
    <property type="molecule type" value="Genomic_DNA"/>
</dbReference>
<evidence type="ECO:0000313" key="4">
    <source>
        <dbReference type="Proteomes" id="UP000529310"/>
    </source>
</evidence>
<dbReference type="AlphaFoldDB" id="A0A7W4V283"/>
<gene>
    <name evidence="3" type="ORF">FHX49_001031</name>
</gene>
<keyword evidence="4" id="KW-1185">Reference proteome</keyword>
<keyword evidence="1" id="KW-1133">Transmembrane helix</keyword>
<keyword evidence="2" id="KW-0732">Signal</keyword>
<feature type="signal peptide" evidence="2">
    <location>
        <begin position="1"/>
        <end position="36"/>
    </location>
</feature>
<feature type="transmembrane region" description="Helical" evidence="1">
    <location>
        <begin position="159"/>
        <end position="181"/>
    </location>
</feature>
<dbReference type="RefSeq" id="WP_165139741.1">
    <property type="nucleotide sequence ID" value="NZ_CP049255.1"/>
</dbReference>
<organism evidence="3 4">
    <name type="scientific">Microbacterium endophyticum</name>
    <dbReference type="NCBI Taxonomy" id="1526412"/>
    <lineage>
        <taxon>Bacteria</taxon>
        <taxon>Bacillati</taxon>
        <taxon>Actinomycetota</taxon>
        <taxon>Actinomycetes</taxon>
        <taxon>Micrococcales</taxon>
        <taxon>Microbacteriaceae</taxon>
        <taxon>Microbacterium</taxon>
    </lineage>
</organism>
<dbReference type="Proteomes" id="UP000529310">
    <property type="component" value="Unassembled WGS sequence"/>
</dbReference>
<evidence type="ECO:0000313" key="3">
    <source>
        <dbReference type="EMBL" id="MBB2975465.1"/>
    </source>
</evidence>
<name>A0A7W4V283_9MICO</name>
<accession>A0A7W4V283</accession>
<evidence type="ECO:0000256" key="1">
    <source>
        <dbReference type="SAM" id="Phobius"/>
    </source>
</evidence>
<reference evidence="3 4" key="1">
    <citation type="submission" date="2020-08" db="EMBL/GenBank/DDBJ databases">
        <title>Sequencing the genomes of 1000 actinobacteria strains.</title>
        <authorList>
            <person name="Klenk H.-P."/>
        </authorList>
    </citation>
    <scope>NUCLEOTIDE SEQUENCE [LARGE SCALE GENOMIC DNA]</scope>
    <source>
        <strain evidence="3 4">DSM 27099</strain>
    </source>
</reference>
<proteinExistence type="predicted"/>